<evidence type="ECO:0000256" key="4">
    <source>
        <dbReference type="ARBA" id="ARBA00023211"/>
    </source>
</evidence>
<evidence type="ECO:0000256" key="6">
    <source>
        <dbReference type="NCBIfam" id="TIGR01227"/>
    </source>
</evidence>
<feature type="binding site" evidence="5">
    <location>
        <position position="244"/>
    </location>
    <ligand>
        <name>Mn(2+)</name>
        <dbReference type="ChEBI" id="CHEBI:29035"/>
        <label>2</label>
    </ligand>
</feature>
<evidence type="ECO:0000256" key="3">
    <source>
        <dbReference type="ARBA" id="ARBA00022808"/>
    </source>
</evidence>
<dbReference type="PANTHER" id="PTHR11358:SF35">
    <property type="entry name" value="FORMIMIDOYLGLUTAMASE"/>
    <property type="match status" value="1"/>
</dbReference>
<feature type="binding site" evidence="5">
    <location>
        <position position="155"/>
    </location>
    <ligand>
        <name>Mn(2+)</name>
        <dbReference type="ChEBI" id="CHEBI:29035"/>
        <label>2</label>
    </ligand>
</feature>
<comment type="catalytic activity">
    <reaction evidence="5">
        <text>N-formimidoyl-L-glutamate + H2O = formamide + L-glutamate</text>
        <dbReference type="Rhea" id="RHEA:22492"/>
        <dbReference type="ChEBI" id="CHEBI:15377"/>
        <dbReference type="ChEBI" id="CHEBI:16397"/>
        <dbReference type="ChEBI" id="CHEBI:29985"/>
        <dbReference type="ChEBI" id="CHEBI:58928"/>
        <dbReference type="EC" id="3.5.3.8"/>
    </reaction>
</comment>
<organism evidence="8 9">
    <name type="scientific">Lentibacillus halophilus</name>
    <dbReference type="NCBI Taxonomy" id="295065"/>
    <lineage>
        <taxon>Bacteria</taxon>
        <taxon>Bacillati</taxon>
        <taxon>Bacillota</taxon>
        <taxon>Bacilli</taxon>
        <taxon>Bacillales</taxon>
        <taxon>Bacillaceae</taxon>
        <taxon>Lentibacillus</taxon>
    </lineage>
</organism>
<evidence type="ECO:0000256" key="5">
    <source>
        <dbReference type="HAMAP-Rule" id="MF_00737"/>
    </source>
</evidence>
<name>A0ABN0Z8J1_9BACI</name>
<proteinExistence type="inferred from homology"/>
<dbReference type="InterPro" id="IPR023696">
    <property type="entry name" value="Ureohydrolase_dom_sf"/>
</dbReference>
<dbReference type="PROSITE" id="PS51409">
    <property type="entry name" value="ARGINASE_2"/>
    <property type="match status" value="1"/>
</dbReference>
<keyword evidence="1 5" id="KW-0479">Metal-binding</keyword>
<comment type="cofactor">
    <cofactor evidence="5">
        <name>Mn(2+)</name>
        <dbReference type="ChEBI" id="CHEBI:29035"/>
    </cofactor>
    <text evidence="5">Binds 2 manganese ions per subunit.</text>
</comment>
<comment type="similarity">
    <text evidence="5 7">Belongs to the arginase family.</text>
</comment>
<evidence type="ECO:0000256" key="1">
    <source>
        <dbReference type="ARBA" id="ARBA00022723"/>
    </source>
</evidence>
<accession>A0ABN0Z8J1</accession>
<dbReference type="PANTHER" id="PTHR11358">
    <property type="entry name" value="ARGINASE/AGMATINASE"/>
    <property type="match status" value="1"/>
</dbReference>
<keyword evidence="3 5" id="KW-0369">Histidine metabolism</keyword>
<gene>
    <name evidence="5 8" type="primary">hutG</name>
    <name evidence="8" type="ORF">GCM10008983_14810</name>
</gene>
<protein>
    <recommendedName>
        <fullName evidence="5 6">Formimidoylglutamase</fullName>
        <ecNumber evidence="5 6">3.5.3.8</ecNumber>
    </recommendedName>
    <alternativeName>
        <fullName evidence="5">Formiminoglutamase</fullName>
    </alternativeName>
    <alternativeName>
        <fullName evidence="5">Formiminoglutamate hydrolase</fullName>
    </alternativeName>
</protein>
<keyword evidence="2 5" id="KW-0378">Hydrolase</keyword>
<comment type="function">
    <text evidence="5">Catalyzes the conversion of N-formimidoyl-L-glutamate to L-glutamate and formamide.</text>
</comment>
<dbReference type="Proteomes" id="UP001501459">
    <property type="component" value="Unassembled WGS sequence"/>
</dbReference>
<keyword evidence="4 5" id="KW-0464">Manganese</keyword>
<dbReference type="SUPFAM" id="SSF52768">
    <property type="entry name" value="Arginase/deacetylase"/>
    <property type="match status" value="1"/>
</dbReference>
<feature type="binding site" evidence="5">
    <location>
        <position position="242"/>
    </location>
    <ligand>
        <name>Mn(2+)</name>
        <dbReference type="ChEBI" id="CHEBI:29035"/>
        <label>2</label>
    </ligand>
</feature>
<dbReference type="PIRSF" id="PIRSF036979">
    <property type="entry name" value="Arginase"/>
    <property type="match status" value="1"/>
</dbReference>
<dbReference type="EMBL" id="BAAADM010000038">
    <property type="protein sequence ID" value="GAA0438951.1"/>
    <property type="molecule type" value="Genomic_DNA"/>
</dbReference>
<dbReference type="InterPro" id="IPR005923">
    <property type="entry name" value="HutG"/>
</dbReference>
<evidence type="ECO:0000256" key="7">
    <source>
        <dbReference type="PROSITE-ProRule" id="PRU00742"/>
    </source>
</evidence>
<dbReference type="RefSeq" id="WP_343752149.1">
    <property type="nucleotide sequence ID" value="NZ_BAAADM010000038.1"/>
</dbReference>
<keyword evidence="9" id="KW-1185">Reference proteome</keyword>
<comment type="caution">
    <text evidence="8">The sequence shown here is derived from an EMBL/GenBank/DDBJ whole genome shotgun (WGS) entry which is preliminary data.</text>
</comment>
<dbReference type="EC" id="3.5.3.8" evidence="5 6"/>
<dbReference type="CDD" id="cd09988">
    <property type="entry name" value="Formimidoylglutamase"/>
    <property type="match status" value="1"/>
</dbReference>
<reference evidence="8 9" key="1">
    <citation type="journal article" date="2019" name="Int. J. Syst. Evol. Microbiol.">
        <title>The Global Catalogue of Microorganisms (GCM) 10K type strain sequencing project: providing services to taxonomists for standard genome sequencing and annotation.</title>
        <authorList>
            <consortium name="The Broad Institute Genomics Platform"/>
            <consortium name="The Broad Institute Genome Sequencing Center for Infectious Disease"/>
            <person name="Wu L."/>
            <person name="Ma J."/>
        </authorList>
    </citation>
    <scope>NUCLEOTIDE SEQUENCE [LARGE SCALE GENOMIC DNA]</scope>
    <source>
        <strain evidence="8 9">JCM 12149</strain>
    </source>
</reference>
<dbReference type="InterPro" id="IPR006035">
    <property type="entry name" value="Ureohydrolase"/>
</dbReference>
<dbReference type="Pfam" id="PF00491">
    <property type="entry name" value="Arginase"/>
    <property type="match status" value="1"/>
</dbReference>
<comment type="pathway">
    <text evidence="5">Amino-acid degradation; L-histidine degradation into L-glutamate; L-glutamate from N-formimidoyl-L-glutamate (hydrolase route): step 1/1.</text>
</comment>
<evidence type="ECO:0000313" key="8">
    <source>
        <dbReference type="EMBL" id="GAA0438951.1"/>
    </source>
</evidence>
<sequence>MYTSADSRYWTGRIDDQHHIDAFRMHQVIKLIDVNKLPSFESGFTFIGFKSDEGVKRNKGRTGARKAPNDLRKALASLPFMLDSDTKLIDAGNVACVDDQLEAAQEELGATIPLIYQSGLTPVILGGGHETLYGHYLGARQFIGAEQSLGIINIDAHFDMRDEPFRSSGTMFKQIMENDPNAGYLCLGIQEFGNTKALFNTADYYNCQYILQEDVAANHFNDTFQTIQAFAESYDHVIVTFCTDSIAANAAPGVSAPSPFGLDPKVVRTVLRYSLGQSNVLSFDIAEVNPDVDENGKTVKLAAYLLAYAMKHINTSEKT</sequence>
<evidence type="ECO:0000256" key="2">
    <source>
        <dbReference type="ARBA" id="ARBA00022801"/>
    </source>
</evidence>
<feature type="binding site" evidence="5">
    <location>
        <position position="159"/>
    </location>
    <ligand>
        <name>Mn(2+)</name>
        <dbReference type="ChEBI" id="CHEBI:29035"/>
        <label>1</label>
    </ligand>
</feature>
<dbReference type="Gene3D" id="3.40.800.10">
    <property type="entry name" value="Ureohydrolase domain"/>
    <property type="match status" value="1"/>
</dbReference>
<feature type="binding site" evidence="5">
    <location>
        <position position="157"/>
    </location>
    <ligand>
        <name>Mn(2+)</name>
        <dbReference type="ChEBI" id="CHEBI:29035"/>
        <label>2</label>
    </ligand>
</feature>
<evidence type="ECO:0000313" key="9">
    <source>
        <dbReference type="Proteomes" id="UP001501459"/>
    </source>
</evidence>
<dbReference type="HAMAP" id="MF_00737">
    <property type="entry name" value="Formimidoylglutam"/>
    <property type="match status" value="1"/>
</dbReference>
<feature type="binding site" evidence="5">
    <location>
        <position position="155"/>
    </location>
    <ligand>
        <name>Mn(2+)</name>
        <dbReference type="ChEBI" id="CHEBI:29035"/>
        <label>1</label>
    </ligand>
</feature>
<dbReference type="NCBIfam" id="TIGR01227">
    <property type="entry name" value="hutG"/>
    <property type="match status" value="1"/>
</dbReference>
<feature type="binding site" evidence="5">
    <location>
        <position position="242"/>
    </location>
    <ligand>
        <name>Mn(2+)</name>
        <dbReference type="ChEBI" id="CHEBI:29035"/>
        <label>1</label>
    </ligand>
</feature>
<feature type="binding site" evidence="5">
    <location>
        <position position="129"/>
    </location>
    <ligand>
        <name>Mn(2+)</name>
        <dbReference type="ChEBI" id="CHEBI:29035"/>
        <label>1</label>
    </ligand>
</feature>